<sequence length="173" mass="18808">MGHASGSHTHTHVPGGVGKYVAVFVALCVLTAISFAVGNSQQLRENAPGVMMAMMMAVSCAKASLVILFFMHLKYEANWKYVLTIPASIMSFFLVLMLIPDIARRTNYYTEERWLYAAEEQTHHAGEHHDEEHAGGEHGASEHDHKAEAHDAAKPATETPATDAPAEAAEAKP</sequence>
<evidence type="ECO:0000313" key="9">
    <source>
        <dbReference type="Proteomes" id="UP000001887"/>
    </source>
</evidence>
<dbReference type="HOGENOM" id="CLU_1546208_0_0_0"/>
<dbReference type="eggNOG" id="ENOG5033D99">
    <property type="taxonomic scope" value="Bacteria"/>
</dbReference>
<dbReference type="Pfam" id="PF03626">
    <property type="entry name" value="COX4_pro"/>
    <property type="match status" value="1"/>
</dbReference>
<dbReference type="GO" id="GO:0005886">
    <property type="term" value="C:plasma membrane"/>
    <property type="evidence" value="ECO:0007669"/>
    <property type="project" value="UniProtKB-SubCell"/>
</dbReference>
<feature type="transmembrane region" description="Helical" evidence="7">
    <location>
        <begin position="79"/>
        <end position="99"/>
    </location>
</feature>
<feature type="compositionally biased region" description="Basic and acidic residues" evidence="6">
    <location>
        <begin position="122"/>
        <end position="153"/>
    </location>
</feature>
<evidence type="ECO:0000256" key="5">
    <source>
        <dbReference type="ARBA" id="ARBA00023136"/>
    </source>
</evidence>
<protein>
    <submittedName>
        <fullName evidence="8">Caa(3)-type oxidase, subunit IV</fullName>
    </submittedName>
</protein>
<evidence type="ECO:0000256" key="7">
    <source>
        <dbReference type="SAM" id="Phobius"/>
    </source>
</evidence>
<keyword evidence="9" id="KW-1185">Reference proteome</keyword>
<name>D2R8P9_PIRSD</name>
<evidence type="ECO:0000256" key="1">
    <source>
        <dbReference type="ARBA" id="ARBA00004651"/>
    </source>
</evidence>
<feature type="compositionally biased region" description="Low complexity" evidence="6">
    <location>
        <begin position="154"/>
        <end position="173"/>
    </location>
</feature>
<organism evidence="8 9">
    <name type="scientific">Pirellula staleyi (strain ATCC 27377 / DSM 6068 / ICPB 4128)</name>
    <name type="common">Pirella staleyi</name>
    <dbReference type="NCBI Taxonomy" id="530564"/>
    <lineage>
        <taxon>Bacteria</taxon>
        <taxon>Pseudomonadati</taxon>
        <taxon>Planctomycetota</taxon>
        <taxon>Planctomycetia</taxon>
        <taxon>Pirellulales</taxon>
        <taxon>Pirellulaceae</taxon>
        <taxon>Pirellula</taxon>
    </lineage>
</organism>
<dbReference type="AlphaFoldDB" id="D2R8P9"/>
<dbReference type="Proteomes" id="UP000001887">
    <property type="component" value="Chromosome"/>
</dbReference>
<feature type="transmembrane region" description="Helical" evidence="7">
    <location>
        <begin position="50"/>
        <end position="73"/>
    </location>
</feature>
<evidence type="ECO:0000256" key="4">
    <source>
        <dbReference type="ARBA" id="ARBA00022989"/>
    </source>
</evidence>
<feature type="region of interest" description="Disordered" evidence="6">
    <location>
        <begin position="122"/>
        <end position="173"/>
    </location>
</feature>
<dbReference type="EMBL" id="CP001848">
    <property type="protein sequence ID" value="ADB17590.1"/>
    <property type="molecule type" value="Genomic_DNA"/>
</dbReference>
<proteinExistence type="predicted"/>
<dbReference type="OrthoDB" id="288216at2"/>
<dbReference type="STRING" id="530564.Psta_2925"/>
<evidence type="ECO:0000313" key="8">
    <source>
        <dbReference type="EMBL" id="ADB17590.1"/>
    </source>
</evidence>
<evidence type="ECO:0000256" key="3">
    <source>
        <dbReference type="ARBA" id="ARBA00022692"/>
    </source>
</evidence>
<accession>D2R8P9</accession>
<dbReference type="KEGG" id="psl:Psta_2925"/>
<dbReference type="InterPro" id="IPR011743">
    <property type="entry name" value="Caa3_sub_IV"/>
</dbReference>
<evidence type="ECO:0000256" key="6">
    <source>
        <dbReference type="SAM" id="MobiDB-lite"/>
    </source>
</evidence>
<reference evidence="8 9" key="1">
    <citation type="journal article" date="2009" name="Stand. Genomic Sci.">
        <title>Complete genome sequence of Pirellula staleyi type strain (ATCC 27377).</title>
        <authorList>
            <person name="Clum A."/>
            <person name="Tindall B.J."/>
            <person name="Sikorski J."/>
            <person name="Ivanova N."/>
            <person name="Mavrommatis K."/>
            <person name="Lucas S."/>
            <person name="Glavina del Rio T."/>
            <person name="Nolan M."/>
            <person name="Chen F."/>
            <person name="Tice H."/>
            <person name="Pitluck S."/>
            <person name="Cheng J.F."/>
            <person name="Chertkov O."/>
            <person name="Brettin T."/>
            <person name="Han C."/>
            <person name="Detter J.C."/>
            <person name="Kuske C."/>
            <person name="Bruce D."/>
            <person name="Goodwin L."/>
            <person name="Ovchinikova G."/>
            <person name="Pati A."/>
            <person name="Mikhailova N."/>
            <person name="Chen A."/>
            <person name="Palaniappan K."/>
            <person name="Land M."/>
            <person name="Hauser L."/>
            <person name="Chang Y.J."/>
            <person name="Jeffries C.D."/>
            <person name="Chain P."/>
            <person name="Rohde M."/>
            <person name="Goker M."/>
            <person name="Bristow J."/>
            <person name="Eisen J.A."/>
            <person name="Markowitz V."/>
            <person name="Hugenholtz P."/>
            <person name="Kyrpides N.C."/>
            <person name="Klenk H.P."/>
            <person name="Lapidus A."/>
        </authorList>
    </citation>
    <scope>NUCLEOTIDE SEQUENCE [LARGE SCALE GENOMIC DNA]</scope>
    <source>
        <strain evidence="9">ATCC 27377 / DSM 6068 / ICPB 4128</strain>
    </source>
</reference>
<keyword evidence="3 7" id="KW-0812">Transmembrane</keyword>
<dbReference type="InterPro" id="IPR005171">
    <property type="entry name" value="Cyt_c_oxidase_su4_prok"/>
</dbReference>
<gene>
    <name evidence="8" type="ordered locus">Psta_2925</name>
</gene>
<feature type="transmembrane region" description="Helical" evidence="7">
    <location>
        <begin position="20"/>
        <end position="38"/>
    </location>
</feature>
<keyword evidence="5 7" id="KW-0472">Membrane</keyword>
<dbReference type="NCBIfam" id="TIGR02229">
    <property type="entry name" value="caa3_sub_IV"/>
    <property type="match status" value="1"/>
</dbReference>
<keyword evidence="4 7" id="KW-1133">Transmembrane helix</keyword>
<evidence type="ECO:0000256" key="2">
    <source>
        <dbReference type="ARBA" id="ARBA00022475"/>
    </source>
</evidence>
<keyword evidence="2" id="KW-1003">Cell membrane</keyword>
<comment type="subcellular location">
    <subcellularLocation>
        <location evidence="1">Cell membrane</location>
        <topology evidence="1">Multi-pass membrane protein</topology>
    </subcellularLocation>
</comment>